<keyword evidence="3" id="KW-1015">Disulfide bond</keyword>
<comment type="caution">
    <text evidence="7">The sequence shown here is derived from an EMBL/GenBank/DDBJ whole genome shotgun (WGS) entry which is preliminary data.</text>
</comment>
<evidence type="ECO:0000256" key="3">
    <source>
        <dbReference type="ARBA" id="ARBA00023157"/>
    </source>
</evidence>
<dbReference type="EMBL" id="JAULUE010002049">
    <property type="protein sequence ID" value="KAK5907875.1"/>
    <property type="molecule type" value="Genomic_DNA"/>
</dbReference>
<dbReference type="Proteomes" id="UP001335648">
    <property type="component" value="Unassembled WGS sequence"/>
</dbReference>
<dbReference type="InterPro" id="IPR018114">
    <property type="entry name" value="TRYPSIN_HIS"/>
</dbReference>
<keyword evidence="5" id="KW-0732">Signal</keyword>
<feature type="chain" id="PRO_5043005479" description="Peptidase S1 domain-containing protein" evidence="5">
    <location>
        <begin position="18"/>
        <end position="265"/>
    </location>
</feature>
<evidence type="ECO:0000256" key="4">
    <source>
        <dbReference type="SAM" id="MobiDB-lite"/>
    </source>
</evidence>
<proteinExistence type="predicted"/>
<keyword evidence="2" id="KW-0964">Secreted</keyword>
<feature type="domain" description="Peptidase S1" evidence="6">
    <location>
        <begin position="30"/>
        <end position="265"/>
    </location>
</feature>
<dbReference type="PRINTS" id="PR00722">
    <property type="entry name" value="CHYMOTRYPSIN"/>
</dbReference>
<evidence type="ECO:0000259" key="6">
    <source>
        <dbReference type="PROSITE" id="PS50240"/>
    </source>
</evidence>
<dbReference type="InterPro" id="IPR009003">
    <property type="entry name" value="Peptidase_S1_PA"/>
</dbReference>
<dbReference type="GO" id="GO:0005615">
    <property type="term" value="C:extracellular space"/>
    <property type="evidence" value="ECO:0007669"/>
    <property type="project" value="TreeGrafter"/>
</dbReference>
<dbReference type="SUPFAM" id="SSF50494">
    <property type="entry name" value="Trypsin-like serine proteases"/>
    <property type="match status" value="1"/>
</dbReference>
<dbReference type="SMART" id="SM00020">
    <property type="entry name" value="Tryp_SPc"/>
    <property type="match status" value="1"/>
</dbReference>
<organism evidence="7 8">
    <name type="scientific">Champsocephalus esox</name>
    <name type="common">pike icefish</name>
    <dbReference type="NCBI Taxonomy" id="159716"/>
    <lineage>
        <taxon>Eukaryota</taxon>
        <taxon>Metazoa</taxon>
        <taxon>Chordata</taxon>
        <taxon>Craniata</taxon>
        <taxon>Vertebrata</taxon>
        <taxon>Euteleostomi</taxon>
        <taxon>Actinopterygii</taxon>
        <taxon>Neopterygii</taxon>
        <taxon>Teleostei</taxon>
        <taxon>Neoteleostei</taxon>
        <taxon>Acanthomorphata</taxon>
        <taxon>Eupercaria</taxon>
        <taxon>Perciformes</taxon>
        <taxon>Notothenioidei</taxon>
        <taxon>Channichthyidae</taxon>
        <taxon>Champsocephalus</taxon>
    </lineage>
</organism>
<keyword evidence="8" id="KW-1185">Reference proteome</keyword>
<name>A0AAN8CSP2_9TELE</name>
<dbReference type="PANTHER" id="PTHR24257:SF17">
    <property type="match status" value="1"/>
</dbReference>
<dbReference type="GO" id="GO:0004252">
    <property type="term" value="F:serine-type endopeptidase activity"/>
    <property type="evidence" value="ECO:0007669"/>
    <property type="project" value="InterPro"/>
</dbReference>
<sequence length="265" mass="28220">MMQTALVLLLQAACVFGCGSPAVQPETSRVVNGEEARPHSWPWQISLQVKHGSRFHHTCGGTLIAPRWVLTAGHCITPGDVYRVVLGEHDQSQQEGSEQLRDVMRIIVHPDWDIDFVARGNDLALLKLDESPVLSDSVGPACLPPPGGDPPPRDALLHLRLGKPLHSRADARPPAAGSTSCCWPQRLQPERLVGNQREEHHDLCRGGAGCPAATGTRGGLSAASLQTVDGSFKALPASSPPESAMRRRNPPCSPGPPPTASGSAR</sequence>
<dbReference type="CDD" id="cd00190">
    <property type="entry name" value="Tryp_SPc"/>
    <property type="match status" value="1"/>
</dbReference>
<evidence type="ECO:0000256" key="2">
    <source>
        <dbReference type="ARBA" id="ARBA00022525"/>
    </source>
</evidence>
<dbReference type="InterPro" id="IPR050850">
    <property type="entry name" value="Peptidase_S1_Elastase_sf"/>
</dbReference>
<dbReference type="PROSITE" id="PS00134">
    <property type="entry name" value="TRYPSIN_HIS"/>
    <property type="match status" value="1"/>
</dbReference>
<evidence type="ECO:0000256" key="1">
    <source>
        <dbReference type="ARBA" id="ARBA00004613"/>
    </source>
</evidence>
<gene>
    <name evidence="7" type="ORF">CesoFtcFv8_005679</name>
</gene>
<dbReference type="InterPro" id="IPR043504">
    <property type="entry name" value="Peptidase_S1_PA_chymotrypsin"/>
</dbReference>
<protein>
    <recommendedName>
        <fullName evidence="6">Peptidase S1 domain-containing protein</fullName>
    </recommendedName>
</protein>
<feature type="signal peptide" evidence="5">
    <location>
        <begin position="1"/>
        <end position="17"/>
    </location>
</feature>
<evidence type="ECO:0000313" key="7">
    <source>
        <dbReference type="EMBL" id="KAK5907875.1"/>
    </source>
</evidence>
<dbReference type="InterPro" id="IPR001314">
    <property type="entry name" value="Peptidase_S1A"/>
</dbReference>
<reference evidence="7 8" key="1">
    <citation type="journal article" date="2023" name="Mol. Biol. Evol.">
        <title>Genomics of Secondarily Temperate Adaptation in the Only Non-Antarctic Icefish.</title>
        <authorList>
            <person name="Rivera-Colon A.G."/>
            <person name="Rayamajhi N."/>
            <person name="Minhas B.F."/>
            <person name="Madrigal G."/>
            <person name="Bilyk K.T."/>
            <person name="Yoon V."/>
            <person name="Hune M."/>
            <person name="Gregory S."/>
            <person name="Cheng C.H.C."/>
            <person name="Catchen J.M."/>
        </authorList>
    </citation>
    <scope>NUCLEOTIDE SEQUENCE [LARGE SCALE GENOMIC DNA]</scope>
    <source>
        <strain evidence="7">JC2023a</strain>
    </source>
</reference>
<dbReference type="PANTHER" id="PTHR24257">
    <property type="entry name" value="CHYMOTRYPSIN-LIKE ELASTASE FAMILY MEMBER"/>
    <property type="match status" value="1"/>
</dbReference>
<dbReference type="InterPro" id="IPR001254">
    <property type="entry name" value="Trypsin_dom"/>
</dbReference>
<dbReference type="FunFam" id="2.40.10.10:FF:000122">
    <property type="entry name" value="Chymotrypsin-like elastase family member 1"/>
    <property type="match status" value="1"/>
</dbReference>
<dbReference type="Gene3D" id="2.40.10.10">
    <property type="entry name" value="Trypsin-like serine proteases"/>
    <property type="match status" value="1"/>
</dbReference>
<dbReference type="AlphaFoldDB" id="A0AAN8CSP2"/>
<dbReference type="PROSITE" id="PS50240">
    <property type="entry name" value="TRYPSIN_DOM"/>
    <property type="match status" value="1"/>
</dbReference>
<comment type="subcellular location">
    <subcellularLocation>
        <location evidence="1">Secreted</location>
    </subcellularLocation>
</comment>
<feature type="region of interest" description="Disordered" evidence="4">
    <location>
        <begin position="231"/>
        <end position="265"/>
    </location>
</feature>
<evidence type="ECO:0000313" key="8">
    <source>
        <dbReference type="Proteomes" id="UP001335648"/>
    </source>
</evidence>
<dbReference type="Pfam" id="PF00089">
    <property type="entry name" value="Trypsin"/>
    <property type="match status" value="1"/>
</dbReference>
<evidence type="ECO:0000256" key="5">
    <source>
        <dbReference type="SAM" id="SignalP"/>
    </source>
</evidence>
<dbReference type="GO" id="GO:0006508">
    <property type="term" value="P:proteolysis"/>
    <property type="evidence" value="ECO:0007669"/>
    <property type="project" value="InterPro"/>
</dbReference>
<accession>A0AAN8CSP2</accession>